<evidence type="ECO:0000313" key="4">
    <source>
        <dbReference type="EMBL" id="QDV04613.1"/>
    </source>
</evidence>
<dbReference type="InterPro" id="IPR038719">
    <property type="entry name" value="Phycobilisome_asu/bsu_sf"/>
</dbReference>
<organism evidence="4 5">
    <name type="scientific">Saltatorellus ferox</name>
    <dbReference type="NCBI Taxonomy" id="2528018"/>
    <lineage>
        <taxon>Bacteria</taxon>
        <taxon>Pseudomonadati</taxon>
        <taxon>Planctomycetota</taxon>
        <taxon>Planctomycetia</taxon>
        <taxon>Planctomycetia incertae sedis</taxon>
        <taxon>Saltatorellus</taxon>
    </lineage>
</organism>
<dbReference type="Proteomes" id="UP000320390">
    <property type="component" value="Chromosome"/>
</dbReference>
<dbReference type="OrthoDB" id="423955at2"/>
<dbReference type="GO" id="GO:0030089">
    <property type="term" value="C:phycobilisome"/>
    <property type="evidence" value="ECO:0007669"/>
    <property type="project" value="InterPro"/>
</dbReference>
<dbReference type="GO" id="GO:0015979">
    <property type="term" value="P:photosynthesis"/>
    <property type="evidence" value="ECO:0007669"/>
    <property type="project" value="InterPro"/>
</dbReference>
<dbReference type="InterPro" id="IPR012128">
    <property type="entry name" value="Phycobilisome_asu/bsu"/>
</dbReference>
<dbReference type="EMBL" id="CP036434">
    <property type="protein sequence ID" value="QDV04613.1"/>
    <property type="molecule type" value="Genomic_DNA"/>
</dbReference>
<dbReference type="SUPFAM" id="SSF46458">
    <property type="entry name" value="Globin-like"/>
    <property type="match status" value="1"/>
</dbReference>
<comment type="similarity">
    <text evidence="1">Belongs to the phycobiliprotein family.</text>
</comment>
<dbReference type="Pfam" id="PF00502">
    <property type="entry name" value="Phycobilisome"/>
    <property type="match status" value="1"/>
</dbReference>
<keyword evidence="2" id="KW-0157">Chromophore</keyword>
<proteinExistence type="inferred from homology"/>
<dbReference type="AlphaFoldDB" id="A0A518EKJ3"/>
<keyword evidence="5" id="KW-1185">Reference proteome</keyword>
<keyword evidence="3" id="KW-0089">Bile pigment</keyword>
<evidence type="ECO:0000256" key="3">
    <source>
        <dbReference type="ARBA" id="ARBA00023307"/>
    </source>
</evidence>
<evidence type="ECO:0000313" key="5">
    <source>
        <dbReference type="Proteomes" id="UP000320390"/>
    </source>
</evidence>
<sequence>MNSPILKLVYESENRYLTTEECRSISSYAASIPSRLAIASEVEKVETAAVRDFMDRVQKKYPRVDKFHEQAREKGERDGALTVRVITQSMVLNDMSYLDERLLFWFRTIQSSFGFTPTFIRDSYTFLKQSFLERLSMDAAKALTPYFDRVIEVLSDFPEPATPRV</sequence>
<gene>
    <name evidence="4" type="ORF">Poly30_01040</name>
</gene>
<accession>A0A518EKJ3</accession>
<evidence type="ECO:0000256" key="2">
    <source>
        <dbReference type="ARBA" id="ARBA00022991"/>
    </source>
</evidence>
<dbReference type="Gene3D" id="1.10.490.20">
    <property type="entry name" value="Phycocyanins"/>
    <property type="match status" value="1"/>
</dbReference>
<name>A0A518EKJ3_9BACT</name>
<evidence type="ECO:0000256" key="1">
    <source>
        <dbReference type="ARBA" id="ARBA00008182"/>
    </source>
</evidence>
<reference evidence="4 5" key="1">
    <citation type="submission" date="2019-02" db="EMBL/GenBank/DDBJ databases">
        <title>Deep-cultivation of Planctomycetes and their phenomic and genomic characterization uncovers novel biology.</title>
        <authorList>
            <person name="Wiegand S."/>
            <person name="Jogler M."/>
            <person name="Boedeker C."/>
            <person name="Pinto D."/>
            <person name="Vollmers J."/>
            <person name="Rivas-Marin E."/>
            <person name="Kohn T."/>
            <person name="Peeters S.H."/>
            <person name="Heuer A."/>
            <person name="Rast P."/>
            <person name="Oberbeckmann S."/>
            <person name="Bunk B."/>
            <person name="Jeske O."/>
            <person name="Meyerdierks A."/>
            <person name="Storesund J.E."/>
            <person name="Kallscheuer N."/>
            <person name="Luecker S."/>
            <person name="Lage O.M."/>
            <person name="Pohl T."/>
            <person name="Merkel B.J."/>
            <person name="Hornburger P."/>
            <person name="Mueller R.-W."/>
            <person name="Bruemmer F."/>
            <person name="Labrenz M."/>
            <person name="Spormann A.M."/>
            <person name="Op den Camp H."/>
            <person name="Overmann J."/>
            <person name="Amann R."/>
            <person name="Jetten M.S.M."/>
            <person name="Mascher T."/>
            <person name="Medema M.H."/>
            <person name="Devos D.P."/>
            <person name="Kaster A.-K."/>
            <person name="Ovreas L."/>
            <person name="Rohde M."/>
            <person name="Galperin M.Y."/>
            <person name="Jogler C."/>
        </authorList>
    </citation>
    <scope>NUCLEOTIDE SEQUENCE [LARGE SCALE GENOMIC DNA]</scope>
    <source>
        <strain evidence="4 5">Poly30</strain>
    </source>
</reference>
<protein>
    <submittedName>
        <fullName evidence="4">Phycobilisome protein</fullName>
    </submittedName>
</protein>
<dbReference type="RefSeq" id="WP_145194067.1">
    <property type="nucleotide sequence ID" value="NZ_CP036434.1"/>
</dbReference>
<dbReference type="InterPro" id="IPR009050">
    <property type="entry name" value="Globin-like_sf"/>
</dbReference>